<evidence type="ECO:0000256" key="8">
    <source>
        <dbReference type="ARBA" id="ARBA00023136"/>
    </source>
</evidence>
<evidence type="ECO:0000256" key="6">
    <source>
        <dbReference type="ARBA" id="ARBA00022729"/>
    </source>
</evidence>
<dbReference type="PANTHER" id="PTHR48043:SF23">
    <property type="entry name" value="UDP-GLUCURONOSYLTRANSFERASE"/>
    <property type="match status" value="1"/>
</dbReference>
<keyword evidence="5 11" id="KW-0812">Transmembrane</keyword>
<feature type="signal peptide" evidence="11">
    <location>
        <begin position="1"/>
        <end position="17"/>
    </location>
</feature>
<dbReference type="Gene3D" id="3.40.50.2000">
    <property type="entry name" value="Glycogen Phosphorylase B"/>
    <property type="match status" value="1"/>
</dbReference>
<name>A0A0N5A5P6_PARTI</name>
<keyword evidence="6 11" id="KW-0732">Signal</keyword>
<proteinExistence type="inferred from homology"/>
<dbReference type="PROSITE" id="PS00375">
    <property type="entry name" value="UDPGT"/>
    <property type="match status" value="1"/>
</dbReference>
<keyword evidence="3 10" id="KW-0328">Glycosyltransferase</keyword>
<dbReference type="InterPro" id="IPR050271">
    <property type="entry name" value="UDP-glycosyltransferase"/>
</dbReference>
<dbReference type="CDD" id="cd03784">
    <property type="entry name" value="GT1_Gtf-like"/>
    <property type="match status" value="1"/>
</dbReference>
<evidence type="ECO:0000256" key="5">
    <source>
        <dbReference type="ARBA" id="ARBA00022692"/>
    </source>
</evidence>
<dbReference type="Pfam" id="PF00201">
    <property type="entry name" value="UDPGT"/>
    <property type="match status" value="1"/>
</dbReference>
<dbReference type="PANTHER" id="PTHR48043">
    <property type="entry name" value="EG:EG0003.4 PROTEIN-RELATED"/>
    <property type="match status" value="1"/>
</dbReference>
<evidence type="ECO:0000256" key="4">
    <source>
        <dbReference type="ARBA" id="ARBA00022679"/>
    </source>
</evidence>
<dbReference type="FunFam" id="3.40.50.2000:FF:000038">
    <property type="entry name" value="UDP-GlucuronosylTransferase"/>
    <property type="match status" value="1"/>
</dbReference>
<organism evidence="12 13">
    <name type="scientific">Parastrongyloides trichosuri</name>
    <name type="common">Possum-specific nematode worm</name>
    <dbReference type="NCBI Taxonomy" id="131310"/>
    <lineage>
        <taxon>Eukaryota</taxon>
        <taxon>Metazoa</taxon>
        <taxon>Ecdysozoa</taxon>
        <taxon>Nematoda</taxon>
        <taxon>Chromadorea</taxon>
        <taxon>Rhabditida</taxon>
        <taxon>Tylenchina</taxon>
        <taxon>Panagrolaimomorpha</taxon>
        <taxon>Strongyloidoidea</taxon>
        <taxon>Strongyloididae</taxon>
        <taxon>Parastrongyloides</taxon>
    </lineage>
</organism>
<dbReference type="InterPro" id="IPR035595">
    <property type="entry name" value="UDP_glycos_trans_CS"/>
</dbReference>
<dbReference type="InterPro" id="IPR002213">
    <property type="entry name" value="UDP_glucos_trans"/>
</dbReference>
<comment type="catalytic activity">
    <reaction evidence="9 11">
        <text>glucuronate acceptor + UDP-alpha-D-glucuronate = acceptor beta-D-glucuronoside + UDP + H(+)</text>
        <dbReference type="Rhea" id="RHEA:21032"/>
        <dbReference type="ChEBI" id="CHEBI:15378"/>
        <dbReference type="ChEBI" id="CHEBI:58052"/>
        <dbReference type="ChEBI" id="CHEBI:58223"/>
        <dbReference type="ChEBI" id="CHEBI:132367"/>
        <dbReference type="ChEBI" id="CHEBI:132368"/>
        <dbReference type="EC" id="2.4.1.17"/>
    </reaction>
</comment>
<evidence type="ECO:0000256" key="2">
    <source>
        <dbReference type="ARBA" id="ARBA00009995"/>
    </source>
</evidence>
<dbReference type="SUPFAM" id="SSF53756">
    <property type="entry name" value="UDP-Glycosyltransferase/glycogen phosphorylase"/>
    <property type="match status" value="1"/>
</dbReference>
<evidence type="ECO:0000313" key="13">
    <source>
        <dbReference type="WBParaSite" id="PTRK_0001703000.1"/>
    </source>
</evidence>
<keyword evidence="8 11" id="KW-0472">Membrane</keyword>
<evidence type="ECO:0000313" key="12">
    <source>
        <dbReference type="Proteomes" id="UP000038045"/>
    </source>
</evidence>
<dbReference type="Proteomes" id="UP000038045">
    <property type="component" value="Unplaced"/>
</dbReference>
<sequence>MIKVLSLLFILALSTNGYKILIYNPKIGHSHVNFFGKIADALVDAGHDVTVLVVHMDLSIKHPGASKAKIFNYYVDSVITDLFTNKTRLDQMWETSDTVWAQIDMFNDFTTAQILSGKQLLNDENLTQYMINEKFDLGITEVFNIYMYGLFKIWGINASVSGSAVGLMDNDYETFGLHFPASHIPTLMQGSTDKMTYGERFNNLISYFFTKIFYIFTVKEYTLQNEFDKKYGPEFFKPMKDMGDTSFLLLNSNPYLDIAGPKTPKMIEIAGIGRGEPKSLDKYWDGILSLRKHTVLISFGSFAKTSAMPLSMKRGIIETAKALPEITFIWKYEKPEDGIGNGIDNLILSKWTPQSDLLNDKRLSLFITHGGANSIVELAFTGKPTIAVPIFGDQFRNAKLVEKHNIGVVMDKSELKNSYKLIKNIQNVLSNKLYRKNAELLSKRLNKRPISSKELLVKHVEFACEFGKLEVLDLESRNMNSITYFNLDIIIPILIFFSLITTFVFSKLNALSKKIFCIKKEKKD</sequence>
<dbReference type="GO" id="GO:0015020">
    <property type="term" value="F:glucuronosyltransferase activity"/>
    <property type="evidence" value="ECO:0007669"/>
    <property type="project" value="UniProtKB-EC"/>
</dbReference>
<reference evidence="13" key="1">
    <citation type="submission" date="2017-02" db="UniProtKB">
        <authorList>
            <consortium name="WormBaseParasite"/>
        </authorList>
    </citation>
    <scope>IDENTIFICATION</scope>
</reference>
<evidence type="ECO:0000256" key="10">
    <source>
        <dbReference type="RuleBase" id="RU003718"/>
    </source>
</evidence>
<evidence type="ECO:0000256" key="11">
    <source>
        <dbReference type="RuleBase" id="RU362059"/>
    </source>
</evidence>
<comment type="similarity">
    <text evidence="2 10">Belongs to the UDP-glycosyltransferase family.</text>
</comment>
<evidence type="ECO:0000256" key="3">
    <source>
        <dbReference type="ARBA" id="ARBA00022676"/>
    </source>
</evidence>
<evidence type="ECO:0000256" key="7">
    <source>
        <dbReference type="ARBA" id="ARBA00022989"/>
    </source>
</evidence>
<evidence type="ECO:0000256" key="9">
    <source>
        <dbReference type="ARBA" id="ARBA00047475"/>
    </source>
</evidence>
<keyword evidence="4 10" id="KW-0808">Transferase</keyword>
<protein>
    <recommendedName>
        <fullName evidence="11">UDP-glucuronosyltransferase</fullName>
        <ecNumber evidence="11">2.4.1.17</ecNumber>
    </recommendedName>
</protein>
<feature type="transmembrane region" description="Helical" evidence="11">
    <location>
        <begin position="484"/>
        <end position="505"/>
    </location>
</feature>
<dbReference type="EC" id="2.4.1.17" evidence="11"/>
<feature type="chain" id="PRO_5005733320" description="UDP-glucuronosyltransferase" evidence="11">
    <location>
        <begin position="18"/>
        <end position="524"/>
    </location>
</feature>
<evidence type="ECO:0000256" key="1">
    <source>
        <dbReference type="ARBA" id="ARBA00004167"/>
    </source>
</evidence>
<dbReference type="AlphaFoldDB" id="A0A0N5A5P6"/>
<dbReference type="GO" id="GO:0016020">
    <property type="term" value="C:membrane"/>
    <property type="evidence" value="ECO:0007669"/>
    <property type="project" value="UniProtKB-SubCell"/>
</dbReference>
<dbReference type="STRING" id="131310.A0A0N5A5P6"/>
<keyword evidence="12" id="KW-1185">Reference proteome</keyword>
<keyword evidence="7 11" id="KW-1133">Transmembrane helix</keyword>
<accession>A0A0N5A5P6</accession>
<comment type="subcellular location">
    <subcellularLocation>
        <location evidence="1 11">Membrane</location>
        <topology evidence="1 11">Single-pass membrane protein</topology>
    </subcellularLocation>
</comment>
<dbReference type="WBParaSite" id="PTRK_0001703000.1">
    <property type="protein sequence ID" value="PTRK_0001703000.1"/>
    <property type="gene ID" value="PTRK_0001703000"/>
</dbReference>